<dbReference type="AlphaFoldDB" id="A0A6A1VIS8"/>
<keyword evidence="4" id="KW-1185">Reference proteome</keyword>
<feature type="compositionally biased region" description="Low complexity" evidence="1">
    <location>
        <begin position="131"/>
        <end position="141"/>
    </location>
</feature>
<sequence length="583" mass="63183">MTTSCAHSVLCALCWRVSNVFIYQRVSSPDGVPLSNGKKSSINGRILHPTTNKTSTSTRGNVNGTACSALEGRGFRFRSPSRTTQDHNTLEAAPTSPQSENHHQHHDSPPQPTKNHQAQTHTQNARRDRSPSPGANASPSPVRGAGAGSGDMLLQWGQRKRARVSRTEIRALTDDSASSSTSSAAIKAQRRLSPAITMPPPPPPPPLPLPSTSTATSNATTRPRREASAFFSNRNLEDRSGSGGNGSPSRNGGGGSRGLPRSTAGKRSPPPEKLDRKVMLCSRSAKDEKPNGSSDQVDSANQAHSEQDAGPTNTVAPLAGGGGEKVNVEVTEWPRIYIALSRKEKEDDFLAMKGTKLSQRPKKRAKNIDKALQYCFPGMWLSDLTRNRYEVREKKCVKKRTLAAFRRRAQHVKSPSPKDPETNTVIASEEAWQKHFKKHPKAKVFWNKGCANYNLLGLIFNNSMATEGLAHGSSQDPGDTDAKKATEEQMEGGIHVDIGRGERTCIDMDCCQMNEAVRSNSGNPGGVIGQVNFCDFVSVIEVTLTGGYYCMLCQNIVNLSVFSQCTARLLNVHVRDPSLISGI</sequence>
<protein>
    <submittedName>
        <fullName evidence="3">Uncharacterized protein</fullName>
    </submittedName>
</protein>
<dbReference type="PANTHER" id="PTHR33130:SF33">
    <property type="entry name" value="PUTATIVE (DUF1639)-RELATED"/>
    <property type="match status" value="1"/>
</dbReference>
<keyword evidence="2" id="KW-0732">Signal</keyword>
<gene>
    <name evidence="3" type="ORF">CJ030_MR5G001019</name>
</gene>
<feature type="region of interest" description="Disordered" evidence="1">
    <location>
        <begin position="27"/>
        <end position="150"/>
    </location>
</feature>
<feature type="compositionally biased region" description="Polar residues" evidence="1">
    <location>
        <begin position="291"/>
        <end position="315"/>
    </location>
</feature>
<evidence type="ECO:0000256" key="2">
    <source>
        <dbReference type="SAM" id="SignalP"/>
    </source>
</evidence>
<accession>A0A6A1VIS8</accession>
<feature type="compositionally biased region" description="Polar residues" evidence="1">
    <location>
        <begin position="113"/>
        <end position="123"/>
    </location>
</feature>
<feature type="compositionally biased region" description="Low complexity" evidence="1">
    <location>
        <begin position="174"/>
        <end position="185"/>
    </location>
</feature>
<reference evidence="3 4" key="1">
    <citation type="journal article" date="2019" name="Plant Biotechnol. J.">
        <title>The red bayberry genome and genetic basis of sex determination.</title>
        <authorList>
            <person name="Jia H.M."/>
            <person name="Jia H.J."/>
            <person name="Cai Q.L."/>
            <person name="Wang Y."/>
            <person name="Zhao H.B."/>
            <person name="Yang W.F."/>
            <person name="Wang G.Y."/>
            <person name="Li Y.H."/>
            <person name="Zhan D.L."/>
            <person name="Shen Y.T."/>
            <person name="Niu Q.F."/>
            <person name="Chang L."/>
            <person name="Qiu J."/>
            <person name="Zhao L."/>
            <person name="Xie H.B."/>
            <person name="Fu W.Y."/>
            <person name="Jin J."/>
            <person name="Li X.W."/>
            <person name="Jiao Y."/>
            <person name="Zhou C.C."/>
            <person name="Tu T."/>
            <person name="Chai C.Y."/>
            <person name="Gao J.L."/>
            <person name="Fan L.J."/>
            <person name="van de Weg E."/>
            <person name="Wang J.Y."/>
            <person name="Gao Z.S."/>
        </authorList>
    </citation>
    <scope>NUCLEOTIDE SEQUENCE [LARGE SCALE GENOMIC DNA]</scope>
    <source>
        <tissue evidence="3">Leaves</tissue>
    </source>
</reference>
<dbReference type="InterPro" id="IPR012438">
    <property type="entry name" value="DUF1639"/>
</dbReference>
<proteinExistence type="predicted"/>
<dbReference type="Pfam" id="PF07797">
    <property type="entry name" value="DUF1639"/>
    <property type="match status" value="1"/>
</dbReference>
<feature type="signal peptide" evidence="2">
    <location>
        <begin position="1"/>
        <end position="19"/>
    </location>
</feature>
<evidence type="ECO:0000256" key="1">
    <source>
        <dbReference type="SAM" id="MobiDB-lite"/>
    </source>
</evidence>
<dbReference type="EMBL" id="RXIC02000023">
    <property type="protein sequence ID" value="KAB1212485.1"/>
    <property type="molecule type" value="Genomic_DNA"/>
</dbReference>
<dbReference type="Proteomes" id="UP000516437">
    <property type="component" value="Chromosome 5"/>
</dbReference>
<comment type="caution">
    <text evidence="3">The sequence shown here is derived from an EMBL/GenBank/DDBJ whole genome shotgun (WGS) entry which is preliminary data.</text>
</comment>
<evidence type="ECO:0000313" key="3">
    <source>
        <dbReference type="EMBL" id="KAB1212485.1"/>
    </source>
</evidence>
<dbReference type="OrthoDB" id="2018605at2759"/>
<feature type="compositionally biased region" description="Polar residues" evidence="1">
    <location>
        <begin position="37"/>
        <end position="66"/>
    </location>
</feature>
<feature type="chain" id="PRO_5025499375" evidence="2">
    <location>
        <begin position="20"/>
        <end position="583"/>
    </location>
</feature>
<feature type="compositionally biased region" description="Basic and acidic residues" evidence="1">
    <location>
        <begin position="269"/>
        <end position="290"/>
    </location>
</feature>
<feature type="compositionally biased region" description="Low complexity" evidence="1">
    <location>
        <begin position="210"/>
        <end position="221"/>
    </location>
</feature>
<feature type="region of interest" description="Disordered" evidence="1">
    <location>
        <begin position="172"/>
        <end position="322"/>
    </location>
</feature>
<dbReference type="PANTHER" id="PTHR33130">
    <property type="entry name" value="PUTATIVE (DUF1639)-RELATED"/>
    <property type="match status" value="1"/>
</dbReference>
<name>A0A6A1VIS8_9ROSI</name>
<evidence type="ECO:0000313" key="4">
    <source>
        <dbReference type="Proteomes" id="UP000516437"/>
    </source>
</evidence>
<organism evidence="3 4">
    <name type="scientific">Morella rubra</name>
    <name type="common">Chinese bayberry</name>
    <dbReference type="NCBI Taxonomy" id="262757"/>
    <lineage>
        <taxon>Eukaryota</taxon>
        <taxon>Viridiplantae</taxon>
        <taxon>Streptophyta</taxon>
        <taxon>Embryophyta</taxon>
        <taxon>Tracheophyta</taxon>
        <taxon>Spermatophyta</taxon>
        <taxon>Magnoliopsida</taxon>
        <taxon>eudicotyledons</taxon>
        <taxon>Gunneridae</taxon>
        <taxon>Pentapetalae</taxon>
        <taxon>rosids</taxon>
        <taxon>fabids</taxon>
        <taxon>Fagales</taxon>
        <taxon>Myricaceae</taxon>
        <taxon>Morella</taxon>
    </lineage>
</organism>
<feature type="compositionally biased region" description="Pro residues" evidence="1">
    <location>
        <begin position="197"/>
        <end position="209"/>
    </location>
</feature>
<feature type="compositionally biased region" description="Gly residues" evidence="1">
    <location>
        <begin position="241"/>
        <end position="257"/>
    </location>
</feature>